<dbReference type="SUPFAM" id="SSF47762">
    <property type="entry name" value="PAH2 domain"/>
    <property type="match status" value="1"/>
</dbReference>
<dbReference type="STRING" id="3469.A0A4Y7L0Q3"/>
<keyword evidence="2" id="KW-0539">Nucleus</keyword>
<evidence type="ECO:0000256" key="2">
    <source>
        <dbReference type="ARBA" id="ARBA00023242"/>
    </source>
</evidence>
<dbReference type="EMBL" id="CM010723">
    <property type="protein sequence ID" value="RZC78746.1"/>
    <property type="molecule type" value="Genomic_DNA"/>
</dbReference>
<evidence type="ECO:0000256" key="1">
    <source>
        <dbReference type="ARBA" id="ARBA00004123"/>
    </source>
</evidence>
<comment type="subcellular location">
    <subcellularLocation>
        <location evidence="1">Nucleus</location>
    </subcellularLocation>
</comment>
<name>A0A4Y7L0Q3_PAPSO</name>
<accession>A0A4Y7L0Q3</accession>
<dbReference type="AlphaFoldDB" id="A0A4Y7L0Q3"/>
<evidence type="ECO:0000313" key="4">
    <source>
        <dbReference type="Proteomes" id="UP000316621"/>
    </source>
</evidence>
<sequence>MNSSGQAQGPRGGVGTQTLTTNDSLAYLKDVKDMFLDRKDKYDEFLEVIIDTTWVIARGRIFLKSIETLFWVHHTFTTTGSDGAFNFATRIENRDSREQISRSEVK</sequence>
<keyword evidence="4" id="KW-1185">Reference proteome</keyword>
<reference evidence="3 4" key="1">
    <citation type="journal article" date="2018" name="Science">
        <title>The opium poppy genome and morphinan production.</title>
        <authorList>
            <person name="Guo L."/>
            <person name="Winzer T."/>
            <person name="Yang X."/>
            <person name="Li Y."/>
            <person name="Ning Z."/>
            <person name="He Z."/>
            <person name="Teodor R."/>
            <person name="Lu Y."/>
            <person name="Bowser T.A."/>
            <person name="Graham I.A."/>
            <person name="Ye K."/>
        </authorList>
    </citation>
    <scope>NUCLEOTIDE SEQUENCE [LARGE SCALE GENOMIC DNA]</scope>
    <source>
        <strain evidence="4">cv. HN1</strain>
        <tissue evidence="3">Leaves</tissue>
    </source>
</reference>
<organism evidence="3 4">
    <name type="scientific">Papaver somniferum</name>
    <name type="common">Opium poppy</name>
    <dbReference type="NCBI Taxonomy" id="3469"/>
    <lineage>
        <taxon>Eukaryota</taxon>
        <taxon>Viridiplantae</taxon>
        <taxon>Streptophyta</taxon>
        <taxon>Embryophyta</taxon>
        <taxon>Tracheophyta</taxon>
        <taxon>Spermatophyta</taxon>
        <taxon>Magnoliopsida</taxon>
        <taxon>Ranunculales</taxon>
        <taxon>Papaveraceae</taxon>
        <taxon>Papaveroideae</taxon>
        <taxon>Papaver</taxon>
    </lineage>
</organism>
<dbReference type="Gramene" id="RZC78746">
    <property type="protein sequence ID" value="RZC78746"/>
    <property type="gene ID" value="C5167_002949"/>
</dbReference>
<dbReference type="GO" id="GO:0005634">
    <property type="term" value="C:nucleus"/>
    <property type="evidence" value="ECO:0007669"/>
    <property type="project" value="UniProtKB-SubCell"/>
</dbReference>
<protein>
    <submittedName>
        <fullName evidence="3">Uncharacterized protein</fullName>
    </submittedName>
</protein>
<proteinExistence type="predicted"/>
<evidence type="ECO:0000313" key="3">
    <source>
        <dbReference type="EMBL" id="RZC78746.1"/>
    </source>
</evidence>
<dbReference type="Proteomes" id="UP000316621">
    <property type="component" value="Chromosome 9"/>
</dbReference>
<dbReference type="GO" id="GO:0006355">
    <property type="term" value="P:regulation of DNA-templated transcription"/>
    <property type="evidence" value="ECO:0007669"/>
    <property type="project" value="InterPro"/>
</dbReference>
<dbReference type="InterPro" id="IPR036600">
    <property type="entry name" value="PAH_sf"/>
</dbReference>
<dbReference type="Gene3D" id="1.20.1160.11">
    <property type="entry name" value="Paired amphipathic helix"/>
    <property type="match status" value="1"/>
</dbReference>
<gene>
    <name evidence="3" type="ORF">C5167_002949</name>
</gene>